<evidence type="ECO:0000256" key="7">
    <source>
        <dbReference type="ARBA" id="ARBA00022989"/>
    </source>
</evidence>
<evidence type="ECO:0000256" key="4">
    <source>
        <dbReference type="ARBA" id="ARBA00022538"/>
    </source>
</evidence>
<dbReference type="GO" id="GO:0005886">
    <property type="term" value="C:plasma membrane"/>
    <property type="evidence" value="ECO:0007669"/>
    <property type="project" value="UniProtKB-SubCell"/>
</dbReference>
<sequence>MRFKLKKKIKLNGVQILALGFLSFILLGGIILSLPISSASKESTNFLDALFTSTSAVCVTGLVTLNTSAHWSTFGQTIIMMLIEIGGLGFMSFTTLIAIMIGKKITLRERLVMQEAMNTFNLQGLVSMVRYVFGFTFAVQLFGALLMSTQFIPQYGLKTGIFYSIFHSISAFCNAGFDLFGNSLVGYSSNVVIILVISALIIISGIGFTVWLEIYHYKSGKKLTVHAKIVILMTLVLIFGGTILMFIFEIRNPATLGSMNFKDKVLNAFFASVSPRTAGFNSVPLADMTMAGKFLTILLMFIGGSPGSTAGGLKTSTFGIIILTVISVIKGREDTEVFGRRFSKELVYKAFALLFIGVGLIIVVTMMLSYTEVGATFMDLLYETTSAFGTVGLTTGLTPNLSKIGKVLIMLMMYFGRVGPLTVALALTRRRKKSGYKYPEGKILIG</sequence>
<dbReference type="RefSeq" id="WP_066678670.1">
    <property type="nucleotide sequence ID" value="NZ_CABMIZ010000049.1"/>
</dbReference>
<evidence type="ECO:0000256" key="10">
    <source>
        <dbReference type="SAM" id="Phobius"/>
    </source>
</evidence>
<comment type="subcellular location">
    <subcellularLocation>
        <location evidence="1">Cell membrane</location>
        <topology evidence="1">Multi-pass membrane protein</topology>
    </subcellularLocation>
</comment>
<dbReference type="EMBL" id="CP099799">
    <property type="protein sequence ID" value="USS02161.1"/>
    <property type="molecule type" value="Genomic_DNA"/>
</dbReference>
<keyword evidence="14" id="KW-1185">Reference proteome</keyword>
<evidence type="ECO:0000256" key="8">
    <source>
        <dbReference type="ARBA" id="ARBA00023065"/>
    </source>
</evidence>
<feature type="transmembrane region" description="Helical" evidence="10">
    <location>
        <begin position="350"/>
        <end position="370"/>
    </location>
</feature>
<evidence type="ECO:0000256" key="2">
    <source>
        <dbReference type="ARBA" id="ARBA00022448"/>
    </source>
</evidence>
<dbReference type="Proteomes" id="UP000280586">
    <property type="component" value="Chromosome"/>
</dbReference>
<dbReference type="KEGG" id="csep:CP523_14585"/>
<proteinExistence type="predicted"/>
<feature type="transmembrane region" description="Helical" evidence="10">
    <location>
        <begin position="46"/>
        <end position="65"/>
    </location>
</feature>
<feature type="transmembrane region" description="Helical" evidence="10">
    <location>
        <begin position="407"/>
        <end position="427"/>
    </location>
</feature>
<evidence type="ECO:0000313" key="11">
    <source>
        <dbReference type="EMBL" id="AYE35557.1"/>
    </source>
</evidence>
<feature type="transmembrane region" description="Helical" evidence="10">
    <location>
        <begin position="12"/>
        <end position="34"/>
    </location>
</feature>
<evidence type="ECO:0000256" key="5">
    <source>
        <dbReference type="ARBA" id="ARBA00022692"/>
    </source>
</evidence>
<dbReference type="GO" id="GO:0015379">
    <property type="term" value="F:potassium:chloride symporter activity"/>
    <property type="evidence" value="ECO:0007669"/>
    <property type="project" value="InterPro"/>
</dbReference>
<dbReference type="InterPro" id="IPR004772">
    <property type="entry name" value="TrkH"/>
</dbReference>
<feature type="transmembrane region" description="Helical" evidence="10">
    <location>
        <begin position="160"/>
        <end position="180"/>
    </location>
</feature>
<keyword evidence="9 10" id="KW-0472">Membrane</keyword>
<reference evidence="12" key="2">
    <citation type="submission" date="2022-06" db="EMBL/GenBank/DDBJ databases">
        <authorList>
            <person name="Holder M.E."/>
            <person name="Ajami N.J."/>
            <person name="Petrosino J.F."/>
        </authorList>
    </citation>
    <scope>NUCLEOTIDE SEQUENCE</scope>
    <source>
        <strain evidence="12">RMA 8861</strain>
    </source>
</reference>
<feature type="transmembrane region" description="Helical" evidence="10">
    <location>
        <begin position="77"/>
        <end position="101"/>
    </location>
</feature>
<dbReference type="EMBL" id="CP023671">
    <property type="protein sequence ID" value="AYE35557.1"/>
    <property type="molecule type" value="Genomic_DNA"/>
</dbReference>
<keyword evidence="5 10" id="KW-0812">Transmembrane</keyword>
<keyword evidence="3" id="KW-1003">Cell membrane</keyword>
<evidence type="ECO:0000313" key="13">
    <source>
        <dbReference type="Proteomes" id="UP000280586"/>
    </source>
</evidence>
<dbReference type="NCBIfam" id="TIGR00933">
    <property type="entry name" value="2a38"/>
    <property type="match status" value="1"/>
</dbReference>
<name>A0A9N7JPM5_CLOSE</name>
<dbReference type="PANTHER" id="PTHR32024:SF1">
    <property type="entry name" value="KTR SYSTEM POTASSIUM UPTAKE PROTEIN B"/>
    <property type="match status" value="1"/>
</dbReference>
<keyword evidence="7 10" id="KW-1133">Transmembrane helix</keyword>
<organism evidence="11 13">
    <name type="scientific">Clostridium septicum</name>
    <dbReference type="NCBI Taxonomy" id="1504"/>
    <lineage>
        <taxon>Bacteria</taxon>
        <taxon>Bacillati</taxon>
        <taxon>Bacillota</taxon>
        <taxon>Clostridia</taxon>
        <taxon>Eubacteriales</taxon>
        <taxon>Clostridiaceae</taxon>
        <taxon>Clostridium</taxon>
    </lineage>
</organism>
<feature type="transmembrane region" description="Helical" evidence="10">
    <location>
        <begin position="310"/>
        <end position="329"/>
    </location>
</feature>
<evidence type="ECO:0000256" key="1">
    <source>
        <dbReference type="ARBA" id="ARBA00004651"/>
    </source>
</evidence>
<gene>
    <name evidence="11" type="ORF">CP523_14585</name>
    <name evidence="12" type="ORF">NH397_07010</name>
</gene>
<feature type="transmembrane region" description="Helical" evidence="10">
    <location>
        <begin position="128"/>
        <end position="148"/>
    </location>
</feature>
<keyword evidence="2" id="KW-0813">Transport</keyword>
<dbReference type="PANTHER" id="PTHR32024">
    <property type="entry name" value="TRK SYSTEM POTASSIUM UPTAKE PROTEIN TRKG-RELATED"/>
    <property type="match status" value="1"/>
</dbReference>
<accession>A0A9N7JPM5</accession>
<dbReference type="GeneID" id="303561913"/>
<evidence type="ECO:0000256" key="9">
    <source>
        <dbReference type="ARBA" id="ARBA00023136"/>
    </source>
</evidence>
<feature type="transmembrane region" description="Helical" evidence="10">
    <location>
        <begin position="229"/>
        <end position="248"/>
    </location>
</feature>
<evidence type="ECO:0000313" key="14">
    <source>
        <dbReference type="Proteomes" id="UP001055437"/>
    </source>
</evidence>
<dbReference type="OrthoDB" id="9810952at2"/>
<dbReference type="Pfam" id="PF02386">
    <property type="entry name" value="TrkH"/>
    <property type="match status" value="1"/>
</dbReference>
<reference evidence="11 13" key="1">
    <citation type="submission" date="2017-09" db="EMBL/GenBank/DDBJ databases">
        <authorList>
            <person name="Thomas P."/>
            <person name="Seyboldt C."/>
        </authorList>
    </citation>
    <scope>NUCLEOTIDE SEQUENCE [LARGE SCALE GENOMIC DNA]</scope>
    <source>
        <strain evidence="11 13">DSM 7534</strain>
    </source>
</reference>
<feature type="transmembrane region" description="Helical" evidence="10">
    <location>
        <begin position="192"/>
        <end position="217"/>
    </location>
</feature>
<protein>
    <submittedName>
        <fullName evidence="11">Trk family potassium uptake protein</fullName>
    </submittedName>
    <submittedName>
        <fullName evidence="12">TrkH family potassium uptake protein</fullName>
    </submittedName>
</protein>
<keyword evidence="8" id="KW-0406">Ion transport</keyword>
<evidence type="ECO:0000256" key="6">
    <source>
        <dbReference type="ARBA" id="ARBA00022958"/>
    </source>
</evidence>
<keyword evidence="4" id="KW-0633">Potassium transport</keyword>
<dbReference type="AlphaFoldDB" id="A0A9N7JPM5"/>
<evidence type="ECO:0000256" key="3">
    <source>
        <dbReference type="ARBA" id="ARBA00022475"/>
    </source>
</evidence>
<evidence type="ECO:0000313" key="12">
    <source>
        <dbReference type="EMBL" id="USS02161.1"/>
    </source>
</evidence>
<dbReference type="InterPro" id="IPR003445">
    <property type="entry name" value="Cat_transpt"/>
</dbReference>
<keyword evidence="6" id="KW-0630">Potassium</keyword>
<dbReference type="Proteomes" id="UP001055437">
    <property type="component" value="Chromosome"/>
</dbReference>